<dbReference type="EMBL" id="CAJVOS010000011">
    <property type="protein sequence ID" value="CAG7994743.1"/>
    <property type="molecule type" value="Genomic_DNA"/>
</dbReference>
<dbReference type="OrthoDB" id="5383057at2759"/>
<dbReference type="Proteomes" id="UP001153618">
    <property type="component" value="Unassembled WGS sequence"/>
</dbReference>
<evidence type="ECO:0000256" key="1">
    <source>
        <dbReference type="SAM" id="MobiDB-lite"/>
    </source>
</evidence>
<sequence>MDLQGTPLPHGARSTKVTTDPSSQQPIQESTGPITNDSLAAESVREGGAFSGNRGAEPIGVSGNQSTVNNTDTSSATTLGSVPVGGLRENREDQQKYPEALGGQGNFPGAHLSQSGYVGGPTGAKQEMGINAGQYSTASGSGKSQYNDGQAPSYVSDVTGEIQHPKPDGRNVHEGGFHSNDAKNASFNAEIGSDQDPGREAINQFQRSNAHTANDSGRADEKKVNARTPYEHLEQDQRA</sequence>
<feature type="compositionally biased region" description="Polar residues" evidence="1">
    <location>
        <begin position="15"/>
        <end position="38"/>
    </location>
</feature>
<feature type="compositionally biased region" description="Polar residues" evidence="1">
    <location>
        <begin position="203"/>
        <end position="215"/>
    </location>
</feature>
<dbReference type="AlphaFoldDB" id="A0A9W4HDM3"/>
<keyword evidence="3" id="KW-1185">Reference proteome</keyword>
<feature type="compositionally biased region" description="Polar residues" evidence="1">
    <location>
        <begin position="62"/>
        <end position="80"/>
    </location>
</feature>
<gene>
    <name evidence="2" type="ORF">POLS_LOCUS1686</name>
</gene>
<feature type="compositionally biased region" description="Basic and acidic residues" evidence="1">
    <location>
        <begin position="163"/>
        <end position="176"/>
    </location>
</feature>
<feature type="compositionally biased region" description="Polar residues" evidence="1">
    <location>
        <begin position="133"/>
        <end position="150"/>
    </location>
</feature>
<reference evidence="2" key="1">
    <citation type="submission" date="2021-07" db="EMBL/GenBank/DDBJ databases">
        <authorList>
            <person name="Branca A.L. A."/>
        </authorList>
    </citation>
    <scope>NUCLEOTIDE SEQUENCE</scope>
</reference>
<name>A0A9W4HDM3_PENOL</name>
<accession>A0A9W4HDM3</accession>
<comment type="caution">
    <text evidence="2">The sequence shown here is derived from an EMBL/GenBank/DDBJ whole genome shotgun (WGS) entry which is preliminary data.</text>
</comment>
<protein>
    <submittedName>
        <fullName evidence="2">Uncharacterized protein</fullName>
    </submittedName>
</protein>
<evidence type="ECO:0000313" key="3">
    <source>
        <dbReference type="Proteomes" id="UP001153618"/>
    </source>
</evidence>
<organism evidence="2 3">
    <name type="scientific">Penicillium olsonii</name>
    <dbReference type="NCBI Taxonomy" id="99116"/>
    <lineage>
        <taxon>Eukaryota</taxon>
        <taxon>Fungi</taxon>
        <taxon>Dikarya</taxon>
        <taxon>Ascomycota</taxon>
        <taxon>Pezizomycotina</taxon>
        <taxon>Eurotiomycetes</taxon>
        <taxon>Eurotiomycetidae</taxon>
        <taxon>Eurotiales</taxon>
        <taxon>Aspergillaceae</taxon>
        <taxon>Penicillium</taxon>
    </lineage>
</organism>
<proteinExistence type="predicted"/>
<feature type="compositionally biased region" description="Basic and acidic residues" evidence="1">
    <location>
        <begin position="217"/>
        <end position="239"/>
    </location>
</feature>
<feature type="region of interest" description="Disordered" evidence="1">
    <location>
        <begin position="1"/>
        <end position="239"/>
    </location>
</feature>
<evidence type="ECO:0000313" key="2">
    <source>
        <dbReference type="EMBL" id="CAG7994743.1"/>
    </source>
</evidence>